<accession>A0AA88VJK7</accession>
<dbReference type="PANTHER" id="PTHR34117:SF1">
    <property type="entry name" value="STYLE CELL-CYCLE INHIBITOR 1"/>
    <property type="match status" value="1"/>
</dbReference>
<dbReference type="InterPro" id="IPR044688">
    <property type="entry name" value="SCI-1-like"/>
</dbReference>
<dbReference type="EMBL" id="JAVXUP010001573">
    <property type="protein sequence ID" value="KAK3010136.1"/>
    <property type="molecule type" value="Genomic_DNA"/>
</dbReference>
<gene>
    <name evidence="1" type="ORF">RJ639_011793</name>
</gene>
<dbReference type="PANTHER" id="PTHR34117">
    <property type="entry name" value="STYLE CELL-CYCLE INHIBITOR 1"/>
    <property type="match status" value="1"/>
</dbReference>
<name>A0AA88VJK7_9ASTE</name>
<comment type="caution">
    <text evidence="1">The sequence shown here is derived from an EMBL/GenBank/DDBJ whole genome shotgun (WGS) entry which is preliminary data.</text>
</comment>
<evidence type="ECO:0000313" key="2">
    <source>
        <dbReference type="Proteomes" id="UP001188597"/>
    </source>
</evidence>
<evidence type="ECO:0000313" key="1">
    <source>
        <dbReference type="EMBL" id="KAK3010136.1"/>
    </source>
</evidence>
<keyword evidence="2" id="KW-1185">Reference proteome</keyword>
<dbReference type="Proteomes" id="UP001188597">
    <property type="component" value="Unassembled WGS sequence"/>
</dbReference>
<sequence>MSSDGINAYSPIAISYNFRKAHFQIRCHKLKILELSSDDYFSKNNEFATWLKEKKDLFFSDLSSESARDLFSQFVKDWNNQKLESRYYEGIATGPRTSHKGNFDALKQVEKLAEETFFRPSTADQKKGVLFLSASSDNSPEEIEVDNSWYVMLFVNSLKLLALMGDGASPPSSALLMFLSEHVLRITSRKSEAIVESGCPVPMKLLSLGWMNSQLK</sequence>
<protein>
    <submittedName>
        <fullName evidence="1">Uncharacterized protein</fullName>
    </submittedName>
</protein>
<organism evidence="1 2">
    <name type="scientific">Escallonia herrerae</name>
    <dbReference type="NCBI Taxonomy" id="1293975"/>
    <lineage>
        <taxon>Eukaryota</taxon>
        <taxon>Viridiplantae</taxon>
        <taxon>Streptophyta</taxon>
        <taxon>Embryophyta</taxon>
        <taxon>Tracheophyta</taxon>
        <taxon>Spermatophyta</taxon>
        <taxon>Magnoliopsida</taxon>
        <taxon>eudicotyledons</taxon>
        <taxon>Gunneridae</taxon>
        <taxon>Pentapetalae</taxon>
        <taxon>asterids</taxon>
        <taxon>campanulids</taxon>
        <taxon>Escalloniales</taxon>
        <taxon>Escalloniaceae</taxon>
        <taxon>Escallonia</taxon>
    </lineage>
</organism>
<dbReference type="AlphaFoldDB" id="A0AA88VJK7"/>
<proteinExistence type="predicted"/>
<reference evidence="1" key="1">
    <citation type="submission" date="2022-12" db="EMBL/GenBank/DDBJ databases">
        <title>Draft genome assemblies for two species of Escallonia (Escalloniales).</title>
        <authorList>
            <person name="Chanderbali A."/>
            <person name="Dervinis C."/>
            <person name="Anghel I."/>
            <person name="Soltis D."/>
            <person name="Soltis P."/>
            <person name="Zapata F."/>
        </authorList>
    </citation>
    <scope>NUCLEOTIDE SEQUENCE</scope>
    <source>
        <strain evidence="1">UCBG64.0493</strain>
        <tissue evidence="1">Leaf</tissue>
    </source>
</reference>